<evidence type="ECO:0000313" key="2">
    <source>
        <dbReference type="Proteomes" id="UP000036045"/>
    </source>
</evidence>
<protein>
    <submittedName>
        <fullName evidence="1">Phage protein</fullName>
    </submittedName>
</protein>
<dbReference type="Proteomes" id="UP000036045">
    <property type="component" value="Unassembled WGS sequence"/>
</dbReference>
<dbReference type="OrthoDB" id="2187222at2"/>
<dbReference type="EMBL" id="LDPH01000004">
    <property type="protein sequence ID" value="KLV27237.1"/>
    <property type="molecule type" value="Genomic_DNA"/>
</dbReference>
<organism evidence="1 2">
    <name type="scientific">Niallia circulans</name>
    <name type="common">Bacillus circulans</name>
    <dbReference type="NCBI Taxonomy" id="1397"/>
    <lineage>
        <taxon>Bacteria</taxon>
        <taxon>Bacillati</taxon>
        <taxon>Bacillota</taxon>
        <taxon>Bacilli</taxon>
        <taxon>Bacillales</taxon>
        <taxon>Bacillaceae</taxon>
        <taxon>Niallia</taxon>
    </lineage>
</organism>
<reference evidence="1 2" key="1">
    <citation type="submission" date="2015-05" db="EMBL/GenBank/DDBJ databases">
        <title>Whole genome sequence and identification of bacterial endophytes from Costus igneus.</title>
        <authorList>
            <person name="Lee Y.P."/>
            <person name="Gan H.M."/>
            <person name="Eng W."/>
            <person name="Wheatley M.S."/>
            <person name="Caraballo A."/>
            <person name="Polter S."/>
            <person name="Savka M.A."/>
            <person name="Hudson A.O."/>
        </authorList>
    </citation>
    <scope>NUCLEOTIDE SEQUENCE [LARGE SCALE GENOMIC DNA]</scope>
    <source>
        <strain evidence="1 2">RIT379</strain>
    </source>
</reference>
<sequence>MIVKTRKTISGTEYWDAKNKKVLVVPNGQEPPFEVTENTKSMILGVDIAKGRDKTIIDEVVVNQPDINLDKMKVEQLLEYAKENNIEVPGNMKKEDTIRKHIEEALKANDGE</sequence>
<dbReference type="RefSeq" id="WP_047941215.1">
    <property type="nucleotide sequence ID" value="NZ_LDPH01000004.1"/>
</dbReference>
<accession>A0A0J1IMN4</accession>
<dbReference type="PATRIC" id="fig|1397.4.peg.4049"/>
<gene>
    <name evidence="1" type="ORF">ABW02_06870</name>
</gene>
<dbReference type="AlphaFoldDB" id="A0A0J1IMN4"/>
<keyword evidence="2" id="KW-1185">Reference proteome</keyword>
<proteinExistence type="predicted"/>
<evidence type="ECO:0000313" key="1">
    <source>
        <dbReference type="EMBL" id="KLV27237.1"/>
    </source>
</evidence>
<comment type="caution">
    <text evidence="1">The sequence shown here is derived from an EMBL/GenBank/DDBJ whole genome shotgun (WGS) entry which is preliminary data.</text>
</comment>
<name>A0A0J1IMN4_NIACI</name>